<organism evidence="1 2">
    <name type="scientific">Nostoc cf. commune SO-36</name>
    <dbReference type="NCBI Taxonomy" id="449208"/>
    <lineage>
        <taxon>Bacteria</taxon>
        <taxon>Bacillati</taxon>
        <taxon>Cyanobacteriota</taxon>
        <taxon>Cyanophyceae</taxon>
        <taxon>Nostocales</taxon>
        <taxon>Nostocaceae</taxon>
        <taxon>Nostoc</taxon>
    </lineage>
</organism>
<dbReference type="RefSeq" id="WP_251958669.1">
    <property type="nucleotide sequence ID" value="NZ_AP025732.1"/>
</dbReference>
<proteinExistence type="predicted"/>
<evidence type="ECO:0000313" key="2">
    <source>
        <dbReference type="Proteomes" id="UP001055453"/>
    </source>
</evidence>
<gene>
    <name evidence="1" type="ORF">ANSO36C_10330</name>
</gene>
<reference evidence="1" key="1">
    <citation type="submission" date="2022-04" db="EMBL/GenBank/DDBJ databases">
        <title>Complete genome sequence of a cyanobacterium, Nostoc sp. SO-36, isolated in Antarctica.</title>
        <authorList>
            <person name="Kanesaki Y."/>
            <person name="Effendi D."/>
            <person name="Sakamoto T."/>
            <person name="Ohtani S."/>
            <person name="Awai K."/>
        </authorList>
    </citation>
    <scope>NUCLEOTIDE SEQUENCE</scope>
    <source>
        <strain evidence="1">SO-36</strain>
    </source>
</reference>
<keyword evidence="2" id="KW-1185">Reference proteome</keyword>
<evidence type="ECO:0000313" key="1">
    <source>
        <dbReference type="EMBL" id="BDI15231.1"/>
    </source>
</evidence>
<protein>
    <submittedName>
        <fullName evidence="1">Uncharacterized protein</fullName>
    </submittedName>
</protein>
<dbReference type="Proteomes" id="UP001055453">
    <property type="component" value="Chromosome"/>
</dbReference>
<sequence length="220" mass="25556">MDAPQQLSLLQHTAQLRYKERIEIRRKKPIYSLNLLSLLDKISPLRKEYFIRLTEFIARNERGSDICRNIFFQLIEASHQSNWQVRELLVSTILEAVLRNIDTQPFQAKKSKSKFNVGSSLKNFISQYLSDEWNDIHTPVMTAHTYLRDRNAHPDWLFTQGGALSEEETEKSLDSMIFLSRFYGYMILSLAGFGNLKPLFPKPHSEWGAAMIIIPAKYSS</sequence>
<name>A0ABM7YX68_NOSCO</name>
<accession>A0ABM7YX68</accession>
<dbReference type="EMBL" id="AP025732">
    <property type="protein sequence ID" value="BDI15231.1"/>
    <property type="molecule type" value="Genomic_DNA"/>
</dbReference>